<gene>
    <name evidence="2" type="ORF">NA56DRAFT_646569</name>
</gene>
<organism evidence="2 3">
    <name type="scientific">Hyaloscypha hepaticicola</name>
    <dbReference type="NCBI Taxonomy" id="2082293"/>
    <lineage>
        <taxon>Eukaryota</taxon>
        <taxon>Fungi</taxon>
        <taxon>Dikarya</taxon>
        <taxon>Ascomycota</taxon>
        <taxon>Pezizomycotina</taxon>
        <taxon>Leotiomycetes</taxon>
        <taxon>Helotiales</taxon>
        <taxon>Hyaloscyphaceae</taxon>
        <taxon>Hyaloscypha</taxon>
    </lineage>
</organism>
<dbReference type="AlphaFoldDB" id="A0A2J6Q2I8"/>
<dbReference type="Pfam" id="PF02464">
    <property type="entry name" value="CinA"/>
    <property type="match status" value="1"/>
</dbReference>
<dbReference type="OrthoDB" id="2350783at2759"/>
<evidence type="ECO:0000313" key="3">
    <source>
        <dbReference type="Proteomes" id="UP000235672"/>
    </source>
</evidence>
<name>A0A2J6Q2I8_9HELO</name>
<keyword evidence="3" id="KW-1185">Reference proteome</keyword>
<dbReference type="EMBL" id="KZ613485">
    <property type="protein sequence ID" value="PMD20472.1"/>
    <property type="molecule type" value="Genomic_DNA"/>
</dbReference>
<accession>A0A2J6Q2I8</accession>
<sequence length="130" mass="13945">MLHRRPDYEEIESKNAAYVGVEPETIAQQIIDGLKNRHETLAIAESLTGGILMGFITAKDGSSKILRGGMVTYATELKHKLLGVDSELILEHGVVDGEVALQMALGVRLRTSINDVPTTWGLSTTGVASG</sequence>
<dbReference type="SUPFAM" id="SSF142433">
    <property type="entry name" value="CinA-like"/>
    <property type="match status" value="1"/>
</dbReference>
<dbReference type="InterPro" id="IPR008136">
    <property type="entry name" value="CinA_C"/>
</dbReference>
<proteinExistence type="predicted"/>
<dbReference type="Proteomes" id="UP000235672">
    <property type="component" value="Unassembled WGS sequence"/>
</dbReference>
<evidence type="ECO:0000259" key="1">
    <source>
        <dbReference type="Pfam" id="PF02464"/>
    </source>
</evidence>
<reference evidence="2 3" key="1">
    <citation type="submission" date="2016-05" db="EMBL/GenBank/DDBJ databases">
        <title>A degradative enzymes factory behind the ericoid mycorrhizal symbiosis.</title>
        <authorList>
            <consortium name="DOE Joint Genome Institute"/>
            <person name="Martino E."/>
            <person name="Morin E."/>
            <person name="Grelet G."/>
            <person name="Kuo A."/>
            <person name="Kohler A."/>
            <person name="Daghino S."/>
            <person name="Barry K."/>
            <person name="Choi C."/>
            <person name="Cichocki N."/>
            <person name="Clum A."/>
            <person name="Copeland A."/>
            <person name="Hainaut M."/>
            <person name="Haridas S."/>
            <person name="Labutti K."/>
            <person name="Lindquist E."/>
            <person name="Lipzen A."/>
            <person name="Khouja H.-R."/>
            <person name="Murat C."/>
            <person name="Ohm R."/>
            <person name="Olson A."/>
            <person name="Spatafora J."/>
            <person name="Veneault-Fourrey C."/>
            <person name="Henrissat B."/>
            <person name="Grigoriev I."/>
            <person name="Martin F."/>
            <person name="Perotto S."/>
        </authorList>
    </citation>
    <scope>NUCLEOTIDE SEQUENCE [LARGE SCALE GENOMIC DNA]</scope>
    <source>
        <strain evidence="2 3">UAMH 7357</strain>
    </source>
</reference>
<protein>
    <recommendedName>
        <fullName evidence="1">CinA C-terminal domain-containing protein</fullName>
    </recommendedName>
</protein>
<dbReference type="STRING" id="1745343.A0A2J6Q2I8"/>
<dbReference type="NCBIfam" id="TIGR00199">
    <property type="entry name" value="PncC_domain"/>
    <property type="match status" value="1"/>
</dbReference>
<evidence type="ECO:0000313" key="2">
    <source>
        <dbReference type="EMBL" id="PMD20472.1"/>
    </source>
</evidence>
<dbReference type="Gene3D" id="3.90.950.20">
    <property type="entry name" value="CinA-like"/>
    <property type="match status" value="1"/>
</dbReference>
<feature type="domain" description="CinA C-terminal" evidence="1">
    <location>
        <begin position="24"/>
        <end position="128"/>
    </location>
</feature>
<dbReference type="InterPro" id="IPR036653">
    <property type="entry name" value="CinA-like_C"/>
</dbReference>